<name>A0ABZ2WBQ4_9STAP</name>
<protein>
    <recommendedName>
        <fullName evidence="3">HEPN domain-containing protein</fullName>
    </recommendedName>
</protein>
<evidence type="ECO:0008006" key="3">
    <source>
        <dbReference type="Google" id="ProtNLM"/>
    </source>
</evidence>
<sequence>MENWSNSKRLLTMSEKQQLQLDNTHLFFWETELFLIAKSALNIAYTLTESSFKKAHLECLQYLHKALKSELKMIKIDSDYYAYDAFTSKLFNFVNIFSQDQGQSFHQKKVEFFQVLLDAFRQLPVVDFDDATLSTFLT</sequence>
<accession>A0ABZ2WBQ4</accession>
<keyword evidence="2" id="KW-1185">Reference proteome</keyword>
<dbReference type="RefSeq" id="WP_341636404.1">
    <property type="nucleotide sequence ID" value="NZ_CP133006.1"/>
</dbReference>
<gene>
    <name evidence="1" type="ORF">SHJJP9002_001565</name>
</gene>
<dbReference type="EMBL" id="CP133006">
    <property type="protein sequence ID" value="WZG09603.1"/>
    <property type="molecule type" value="Genomic_DNA"/>
</dbReference>
<proteinExistence type="predicted"/>
<evidence type="ECO:0000313" key="2">
    <source>
        <dbReference type="Proteomes" id="UP001468345"/>
    </source>
</evidence>
<dbReference type="Proteomes" id="UP001468345">
    <property type="component" value="Chromosome"/>
</dbReference>
<organism evidence="1 2">
    <name type="scientific">Staphylococcus casei</name>
    <dbReference type="NCBI Taxonomy" id="201828"/>
    <lineage>
        <taxon>Bacteria</taxon>
        <taxon>Bacillati</taxon>
        <taxon>Bacillota</taxon>
        <taxon>Bacilli</taxon>
        <taxon>Bacillales</taxon>
        <taxon>Staphylococcaceae</taxon>
        <taxon>Staphylococcus</taxon>
    </lineage>
</organism>
<reference evidence="1 2" key="1">
    <citation type="journal article" date="2024" name="ISME J.">
        <title>Staphylococcus epidermidis bacteriocin A37 kills natural competitors with a unique mechanism of action.</title>
        <authorList>
            <person name="Puls J.S."/>
            <person name="Winnerling B."/>
            <person name="Power J.J."/>
            <person name="Kruger A.M."/>
            <person name="Brajtenbach D."/>
            <person name="Johnson M."/>
            <person name="Bilici K."/>
            <person name="Camus L."/>
            <person name="Fliesswasser T."/>
            <person name="Schneider T."/>
            <person name="Sahl H.G."/>
            <person name="Ghosal D."/>
            <person name="Kubitscheck U."/>
            <person name="Heilbronner S."/>
            <person name="Grein F."/>
        </authorList>
    </citation>
    <scope>NUCLEOTIDE SEQUENCE [LARGE SCALE GENOMIC DNA]</scope>
    <source>
        <strain evidence="1 2">SCK7</strain>
    </source>
</reference>
<evidence type="ECO:0000313" key="1">
    <source>
        <dbReference type="EMBL" id="WZG09603.1"/>
    </source>
</evidence>